<feature type="domain" description="Condensation" evidence="4">
    <location>
        <begin position="1"/>
        <end position="387"/>
    </location>
</feature>
<evidence type="ECO:0000256" key="2">
    <source>
        <dbReference type="ARBA" id="ARBA00022553"/>
    </source>
</evidence>
<dbReference type="PANTHER" id="PTHR45527:SF1">
    <property type="entry name" value="FATTY ACID SYNTHASE"/>
    <property type="match status" value="1"/>
</dbReference>
<dbReference type="InterPro" id="IPR020845">
    <property type="entry name" value="AMP-binding_CS"/>
</dbReference>
<evidence type="ECO:0000313" key="5">
    <source>
        <dbReference type="EMBL" id="CAG8133533.1"/>
    </source>
</evidence>
<evidence type="ECO:0000259" key="4">
    <source>
        <dbReference type="Pfam" id="PF00668"/>
    </source>
</evidence>
<dbReference type="InterPro" id="IPR042099">
    <property type="entry name" value="ANL_N_sf"/>
</dbReference>
<dbReference type="SUPFAM" id="SSF52777">
    <property type="entry name" value="CoA-dependent acyltransferases"/>
    <property type="match status" value="2"/>
</dbReference>
<reference evidence="5" key="1">
    <citation type="submission" date="2021-07" db="EMBL/GenBank/DDBJ databases">
        <authorList>
            <person name="Branca A.L. A."/>
        </authorList>
    </citation>
    <scope>NUCLEOTIDE SEQUENCE</scope>
</reference>
<dbReference type="PANTHER" id="PTHR45527">
    <property type="entry name" value="NONRIBOSOMAL PEPTIDE SYNTHETASE"/>
    <property type="match status" value="1"/>
</dbReference>
<feature type="domain" description="AMP-dependent synthetase/ligase" evidence="3">
    <location>
        <begin position="421"/>
        <end position="718"/>
    </location>
</feature>
<dbReference type="PROSITE" id="PS00455">
    <property type="entry name" value="AMP_BINDING"/>
    <property type="match status" value="1"/>
</dbReference>
<gene>
    <name evidence="5" type="ORF">POLS_LOCUS5584</name>
</gene>
<protein>
    <submittedName>
        <fullName evidence="5">Uncharacterized protein</fullName>
    </submittedName>
</protein>
<dbReference type="Pfam" id="PF00668">
    <property type="entry name" value="Condensation"/>
    <property type="match status" value="1"/>
</dbReference>
<organism evidence="5 6">
    <name type="scientific">Penicillium olsonii</name>
    <dbReference type="NCBI Taxonomy" id="99116"/>
    <lineage>
        <taxon>Eukaryota</taxon>
        <taxon>Fungi</taxon>
        <taxon>Dikarya</taxon>
        <taxon>Ascomycota</taxon>
        <taxon>Pezizomycotina</taxon>
        <taxon>Eurotiomycetes</taxon>
        <taxon>Eurotiomycetidae</taxon>
        <taxon>Eurotiales</taxon>
        <taxon>Aspergillaceae</taxon>
        <taxon>Penicillium</taxon>
    </lineage>
</organism>
<dbReference type="InterPro" id="IPR001242">
    <property type="entry name" value="Condensation_dom"/>
</dbReference>
<dbReference type="InterPro" id="IPR000873">
    <property type="entry name" value="AMP-dep_synth/lig_dom"/>
</dbReference>
<sequence>MWFLQQMEPASTWLLLPHATRLRGELSLEALNTAVSVVAEHQEALRTRFMSRNGMGFQVVSSSMPSPLEVVDMSSASNEELMSSIHKQQNTPMDLTEECWRVVIFRLSPTEHVLSTVLHHIIADGWSFDIFVKSMARYYNALIQYRDFTVWQRREKTGLHEEQLAYWESQLEGSQPLGFLCDKQRPAVLSGRAGWLPVKIDGSLYQDLHDFCRYRQVTPFFTPLAAFRATHFRLTGASDATIGIPAAARTNSELEDLIGYVGNVQCIRTKVESQDQTFSQLVDHVQSVTTAAFENQDVPFDRIVSKVLKERDLSRHPLAQVTFVLHPQTNFCQLQLEELQVEQLHDFIQGDIQYSVDLFDEKTMQGMLSVFYDVLREGLRQPDTDFGSLPFTDVYQSLGKQGLTSPELRAPSSEMSIIHMFQEHVAAHADETAVRDMKGELTYSELDQRSSLLAAFLAKRCSFSSETPDPRSCEGIVANFGIMKAGLTYVPLDVDAPVERIETILSCLPTCELVMMGSDQKSPAVSAPSVRFASIAGSLSEVAAEELNEFLSASTPTYPTSRACILFTSGTTGKPKGVMMEQYGIVRLSKDPEIVAHVATSKVSSFLLNPVFDASGFDIYPALLSGGTLVCIDRQAAWEYSLLEEIFVKSKVRRAVMTPAILSQCLVSAPAILTGLNILYIGGDKLEPADVSKTQRCNPNLLILNCYGPTKNSVISTRYAVPSHEVGVNGVLGALVVTGLGLARGYVNHEDDLNRFVTIDIDGHPVRAYRTGDLVRYRPVDAQMEFFGRVDQQVKIPGHRIEPGEIDNLLLIDDVVTSPSTVLQKRDAQTEPELVSFVTVEEAGQRIACVEAQILTTHVDSWRTKADSEDHYGGVNTIRPKALGRDFLGWVFMYSDEPIDETDMKGITLSPPFASLSPSGC</sequence>
<dbReference type="Pfam" id="PF00501">
    <property type="entry name" value="AMP-binding"/>
    <property type="match status" value="1"/>
</dbReference>
<dbReference type="CDD" id="cd19531">
    <property type="entry name" value="LCL_NRPS-like"/>
    <property type="match status" value="1"/>
</dbReference>
<dbReference type="OrthoDB" id="416786at2759"/>
<dbReference type="GO" id="GO:0031177">
    <property type="term" value="F:phosphopantetheine binding"/>
    <property type="evidence" value="ECO:0007669"/>
    <property type="project" value="TreeGrafter"/>
</dbReference>
<comment type="caution">
    <text evidence="5">The sequence shown here is derived from an EMBL/GenBank/DDBJ whole genome shotgun (WGS) entry which is preliminary data.</text>
</comment>
<evidence type="ECO:0000259" key="3">
    <source>
        <dbReference type="Pfam" id="PF00501"/>
    </source>
</evidence>
<dbReference type="Gene3D" id="3.40.50.12780">
    <property type="entry name" value="N-terminal domain of ligase-like"/>
    <property type="match status" value="1"/>
</dbReference>
<dbReference type="Gene3D" id="3.30.300.30">
    <property type="match status" value="1"/>
</dbReference>
<evidence type="ECO:0000313" key="6">
    <source>
        <dbReference type="Proteomes" id="UP001153618"/>
    </source>
</evidence>
<evidence type="ECO:0000256" key="1">
    <source>
        <dbReference type="ARBA" id="ARBA00022450"/>
    </source>
</evidence>
<dbReference type="GO" id="GO:0003824">
    <property type="term" value="F:catalytic activity"/>
    <property type="evidence" value="ECO:0007669"/>
    <property type="project" value="InterPro"/>
</dbReference>
<dbReference type="InterPro" id="IPR023213">
    <property type="entry name" value="CAT-like_dom_sf"/>
</dbReference>
<keyword evidence="2" id="KW-0597">Phosphoprotein</keyword>
<name>A0A9W4MTN2_PENOL</name>
<proteinExistence type="predicted"/>
<dbReference type="EMBL" id="CAJVOS010000027">
    <property type="protein sequence ID" value="CAG8133533.1"/>
    <property type="molecule type" value="Genomic_DNA"/>
</dbReference>
<dbReference type="GO" id="GO:0044550">
    <property type="term" value="P:secondary metabolite biosynthetic process"/>
    <property type="evidence" value="ECO:0007669"/>
    <property type="project" value="TreeGrafter"/>
</dbReference>
<dbReference type="Gene3D" id="3.30.559.30">
    <property type="entry name" value="Nonribosomal peptide synthetase, condensation domain"/>
    <property type="match status" value="1"/>
</dbReference>
<keyword evidence="1" id="KW-0596">Phosphopantetheine</keyword>
<dbReference type="InterPro" id="IPR045851">
    <property type="entry name" value="AMP-bd_C_sf"/>
</dbReference>
<dbReference type="GO" id="GO:0005829">
    <property type="term" value="C:cytosol"/>
    <property type="evidence" value="ECO:0007669"/>
    <property type="project" value="TreeGrafter"/>
</dbReference>
<dbReference type="AlphaFoldDB" id="A0A9W4MTN2"/>
<dbReference type="SUPFAM" id="SSF56801">
    <property type="entry name" value="Acetyl-CoA synthetase-like"/>
    <property type="match status" value="1"/>
</dbReference>
<dbReference type="Proteomes" id="UP001153618">
    <property type="component" value="Unassembled WGS sequence"/>
</dbReference>
<keyword evidence="6" id="KW-1185">Reference proteome</keyword>
<accession>A0A9W4MTN2</accession>
<dbReference type="Gene3D" id="3.30.559.10">
    <property type="entry name" value="Chloramphenicol acetyltransferase-like domain"/>
    <property type="match status" value="1"/>
</dbReference>
<dbReference type="GO" id="GO:0043041">
    <property type="term" value="P:amino acid activation for nonribosomal peptide biosynthetic process"/>
    <property type="evidence" value="ECO:0007669"/>
    <property type="project" value="TreeGrafter"/>
</dbReference>